<proteinExistence type="predicted"/>
<dbReference type="EMBL" id="CM037619">
    <property type="protein sequence ID" value="KAH8006822.1"/>
    <property type="molecule type" value="Genomic_DNA"/>
</dbReference>
<keyword evidence="2" id="KW-1185">Reference proteome</keyword>
<protein>
    <submittedName>
        <fullName evidence="1">Uncharacterized protein</fullName>
    </submittedName>
</protein>
<sequence length="114" mass="12899">MFLIYQATTFCMLDVPFLSFDSKNLVHPALELSLCRRTTNMWGLLKKIQSGDLLSEIKQDVEFLSNDMKAYTSEDLVLLCNFKNKHLLSPSCPPPCEPSMDVGTTLPPPFTHTM</sequence>
<accession>A0ACB8FNE8</accession>
<evidence type="ECO:0000313" key="1">
    <source>
        <dbReference type="EMBL" id="KAH8006822.1"/>
    </source>
</evidence>
<reference evidence="1" key="1">
    <citation type="submission" date="2021-08" db="EMBL/GenBank/DDBJ databases">
        <title>The first chromosome-level gecko genome reveals the dynamic sex chromosomes of Neotropical dwarf geckos (Sphaerodactylidae: Sphaerodactylus).</title>
        <authorList>
            <person name="Pinto B.J."/>
            <person name="Keating S.E."/>
            <person name="Gamble T."/>
        </authorList>
    </citation>
    <scope>NUCLEOTIDE SEQUENCE</scope>
    <source>
        <strain evidence="1">TG3544</strain>
    </source>
</reference>
<gene>
    <name evidence="1" type="ORF">K3G42_013832</name>
</gene>
<name>A0ACB8FNE8_9SAUR</name>
<comment type="caution">
    <text evidence="1">The sequence shown here is derived from an EMBL/GenBank/DDBJ whole genome shotgun (WGS) entry which is preliminary data.</text>
</comment>
<organism evidence="1 2">
    <name type="scientific">Sphaerodactylus townsendi</name>
    <dbReference type="NCBI Taxonomy" id="933632"/>
    <lineage>
        <taxon>Eukaryota</taxon>
        <taxon>Metazoa</taxon>
        <taxon>Chordata</taxon>
        <taxon>Craniata</taxon>
        <taxon>Vertebrata</taxon>
        <taxon>Euteleostomi</taxon>
        <taxon>Lepidosauria</taxon>
        <taxon>Squamata</taxon>
        <taxon>Bifurcata</taxon>
        <taxon>Gekkota</taxon>
        <taxon>Sphaerodactylidae</taxon>
        <taxon>Sphaerodactylus</taxon>
    </lineage>
</organism>
<dbReference type="Proteomes" id="UP000827872">
    <property type="component" value="Linkage Group LG06"/>
</dbReference>
<evidence type="ECO:0000313" key="2">
    <source>
        <dbReference type="Proteomes" id="UP000827872"/>
    </source>
</evidence>